<gene>
    <name evidence="1" type="ORF">NB700_002581</name>
</gene>
<protein>
    <submittedName>
        <fullName evidence="1">Uncharacterized protein</fullName>
    </submittedName>
</protein>
<keyword evidence="2" id="KW-1185">Reference proteome</keyword>
<dbReference type="Proteomes" id="UP001320843">
    <property type="component" value="Unassembled WGS sequence"/>
</dbReference>
<proteinExistence type="predicted"/>
<name>A0ABT3DWZ3_9XANT</name>
<organism evidence="1 2">
    <name type="scientific">Xanthomonas sacchari</name>
    <dbReference type="NCBI Taxonomy" id="56458"/>
    <lineage>
        <taxon>Bacteria</taxon>
        <taxon>Pseudomonadati</taxon>
        <taxon>Pseudomonadota</taxon>
        <taxon>Gammaproteobacteria</taxon>
        <taxon>Lysobacterales</taxon>
        <taxon>Lysobacteraceae</taxon>
        <taxon>Xanthomonas</taxon>
    </lineage>
</organism>
<dbReference type="RefSeq" id="WP_267082453.1">
    <property type="nucleotide sequence ID" value="NZ_CP099530.1"/>
</dbReference>
<comment type="caution">
    <text evidence="1">The sequence shown here is derived from an EMBL/GenBank/DDBJ whole genome shotgun (WGS) entry which is preliminary data.</text>
</comment>
<reference evidence="1 2" key="1">
    <citation type="submission" date="2022-06" db="EMBL/GenBank/DDBJ databases">
        <title>Dynamics of rice microbiomes reveals core vertical transmitted seed endophytes.</title>
        <authorList>
            <person name="Liao K."/>
            <person name="Zhang X."/>
        </authorList>
    </citation>
    <scope>NUCLEOTIDE SEQUENCE [LARGE SCALE GENOMIC DNA]</scope>
    <source>
        <strain evidence="1 2">YT10-10-1</strain>
    </source>
</reference>
<dbReference type="EMBL" id="JANFWR010000016">
    <property type="protein sequence ID" value="MCW0400025.1"/>
    <property type="molecule type" value="Genomic_DNA"/>
</dbReference>
<evidence type="ECO:0000313" key="2">
    <source>
        <dbReference type="Proteomes" id="UP001320843"/>
    </source>
</evidence>
<accession>A0ABT3DWZ3</accession>
<sequence length="160" mass="18715">MRDPERIDGVLAAVKEAWQRDPDLRLGQLMMIAVKPELPCREMFYIEDDALLRRLRNDVDVRDFASALRRDEMLKLRRAVSEVLHYIWDPIGIAGTPQARDEYDGYVEPICSLLWQGAEHSALVRHLVQLSEQRMDLPGMEQQAERAAYRLLQWREIATR</sequence>
<evidence type="ECO:0000313" key="1">
    <source>
        <dbReference type="EMBL" id="MCW0400025.1"/>
    </source>
</evidence>